<dbReference type="Gene3D" id="3.40.630.10">
    <property type="entry name" value="Zn peptidases"/>
    <property type="match status" value="1"/>
</dbReference>
<dbReference type="PANTHER" id="PTHR11014">
    <property type="entry name" value="PEPTIDASE M20 FAMILY MEMBER"/>
    <property type="match status" value="1"/>
</dbReference>
<feature type="binding site" evidence="2">
    <location>
        <position position="368"/>
    </location>
    <ligand>
        <name>Mn(2+)</name>
        <dbReference type="ChEBI" id="CHEBI:29035"/>
        <label>2</label>
    </ligand>
</feature>
<dbReference type="Pfam" id="PF07687">
    <property type="entry name" value="M20_dimer"/>
    <property type="match status" value="1"/>
</dbReference>
<accession>A0A378ZYS2</accession>
<reference evidence="4 5" key="1">
    <citation type="submission" date="2018-06" db="EMBL/GenBank/DDBJ databases">
        <authorList>
            <consortium name="Pathogen Informatics"/>
            <person name="Doyle S."/>
        </authorList>
    </citation>
    <scope>NUCLEOTIDE SEQUENCE [LARGE SCALE GENOMIC DNA]</scope>
    <source>
        <strain evidence="4 5">NCTC13350</strain>
    </source>
</reference>
<dbReference type="SUPFAM" id="SSF55031">
    <property type="entry name" value="Bacterial exopeptidase dimerisation domain"/>
    <property type="match status" value="1"/>
</dbReference>
<feature type="binding site" evidence="2">
    <location>
        <position position="142"/>
    </location>
    <ligand>
        <name>Mn(2+)</name>
        <dbReference type="ChEBI" id="CHEBI:29035"/>
        <label>2</label>
    </ligand>
</feature>
<dbReference type="InterPro" id="IPR017439">
    <property type="entry name" value="Amidohydrolase"/>
</dbReference>
<dbReference type="Gene3D" id="3.30.70.360">
    <property type="match status" value="1"/>
</dbReference>
<dbReference type="SUPFAM" id="SSF53187">
    <property type="entry name" value="Zn-dependent exopeptidases"/>
    <property type="match status" value="1"/>
</dbReference>
<protein>
    <submittedName>
        <fullName evidence="4">Uncharacterized hydrolase YxeP</fullName>
        <ecNumber evidence="4">3.-.-.-</ecNumber>
    </submittedName>
</protein>
<dbReference type="InterPro" id="IPR011650">
    <property type="entry name" value="Peptidase_M20_dimer"/>
</dbReference>
<proteinExistence type="predicted"/>
<dbReference type="PIRSF" id="PIRSF005962">
    <property type="entry name" value="Pept_M20D_amidohydro"/>
    <property type="match status" value="1"/>
</dbReference>
<evidence type="ECO:0000256" key="2">
    <source>
        <dbReference type="PIRSR" id="PIRSR005962-1"/>
    </source>
</evidence>
<evidence type="ECO:0000313" key="4">
    <source>
        <dbReference type="EMBL" id="SUB02113.1"/>
    </source>
</evidence>
<evidence type="ECO:0000313" key="5">
    <source>
        <dbReference type="Proteomes" id="UP000255000"/>
    </source>
</evidence>
<comment type="cofactor">
    <cofactor evidence="2">
        <name>Mn(2+)</name>
        <dbReference type="ChEBI" id="CHEBI:29035"/>
    </cofactor>
    <text evidence="2">The Mn(2+) ion enhances activity.</text>
</comment>
<dbReference type="NCBIfam" id="TIGR01891">
    <property type="entry name" value="amidohydrolases"/>
    <property type="match status" value="1"/>
</dbReference>
<dbReference type="CDD" id="cd05666">
    <property type="entry name" value="M20_Acy1-like"/>
    <property type="match status" value="1"/>
</dbReference>
<keyword evidence="1 4" id="KW-0378">Hydrolase</keyword>
<dbReference type="Pfam" id="PF01546">
    <property type="entry name" value="Peptidase_M20"/>
    <property type="match status" value="1"/>
</dbReference>
<feature type="binding site" evidence="2">
    <location>
        <position position="168"/>
    </location>
    <ligand>
        <name>Mn(2+)</name>
        <dbReference type="ChEBI" id="CHEBI:29035"/>
        <label>2</label>
    </ligand>
</feature>
<dbReference type="RefSeq" id="WP_019963855.1">
    <property type="nucleotide sequence ID" value="NZ_UGSK01000001.1"/>
</dbReference>
<keyword evidence="2" id="KW-0464">Manganese</keyword>
<evidence type="ECO:0000259" key="3">
    <source>
        <dbReference type="Pfam" id="PF07687"/>
    </source>
</evidence>
<dbReference type="InterPro" id="IPR002933">
    <property type="entry name" value="Peptidase_M20"/>
</dbReference>
<feature type="domain" description="Peptidase M20 dimerisation" evidence="3">
    <location>
        <begin position="191"/>
        <end position="273"/>
    </location>
</feature>
<dbReference type="AlphaFoldDB" id="A0A378ZYS2"/>
<feature type="binding site" evidence="2">
    <location>
        <position position="107"/>
    </location>
    <ligand>
        <name>Mn(2+)</name>
        <dbReference type="ChEBI" id="CHEBI:29035"/>
        <label>2</label>
    </ligand>
</feature>
<organism evidence="4 5">
    <name type="scientific">Pannonibacter phragmitetus</name>
    <dbReference type="NCBI Taxonomy" id="121719"/>
    <lineage>
        <taxon>Bacteria</taxon>
        <taxon>Pseudomonadati</taxon>
        <taxon>Pseudomonadota</taxon>
        <taxon>Alphaproteobacteria</taxon>
        <taxon>Hyphomicrobiales</taxon>
        <taxon>Stappiaceae</taxon>
        <taxon>Pannonibacter</taxon>
    </lineage>
</organism>
<name>A0A378ZYS2_9HYPH</name>
<dbReference type="Proteomes" id="UP000255000">
    <property type="component" value="Unassembled WGS sequence"/>
</dbReference>
<gene>
    <name evidence="4" type="primary">yxeP_4</name>
    <name evidence="4" type="ORF">NCTC13350_03063</name>
</gene>
<evidence type="ECO:0000256" key="1">
    <source>
        <dbReference type="ARBA" id="ARBA00022801"/>
    </source>
</evidence>
<keyword evidence="2" id="KW-0479">Metal-binding</keyword>
<dbReference type="EMBL" id="UGSK01000001">
    <property type="protein sequence ID" value="SUB02113.1"/>
    <property type="molecule type" value="Genomic_DNA"/>
</dbReference>
<sequence length="399" mass="42122">MKFTSAGAIAADTRLLDKLTGIRRDIHQHPETAFEEVRTSDLVAAALTELGIPIHRGLGKTGVVGTLQGKRPGQRRIGLRADMDALFIHETTGLPYASKIDGKMHACGHDGHTTMLLGAAGKLAADPDFAGTVHFIFQPAEEGLGGGRVMIEDGLFELFPCDAVYGVHNAPKSPLGKVETRPGALMAAGDTWEVIFKGTGGHGAMPHMATDATVAAGHFISGLSSIISRNVPANERAVISVGHIHAGDYNSPNIIPSRVIVRGTARSYVPDVRNTLERRLGELASGCAAAQGVEAHLIYTRRYPPLVNAPAQTELAVRAAAATSGAENVDADCAPLGGSEDFSFMLEKVPGAYVMIGNGDGENSHFVHTPGYDFNDELIPYGVAYWMNIVALELGDAAD</sequence>
<dbReference type="OrthoDB" id="9777385at2"/>
<dbReference type="PANTHER" id="PTHR11014:SF63">
    <property type="entry name" value="METALLOPEPTIDASE, PUTATIVE (AFU_ORTHOLOGUE AFUA_6G09600)-RELATED"/>
    <property type="match status" value="1"/>
</dbReference>
<feature type="binding site" evidence="2">
    <location>
        <position position="109"/>
    </location>
    <ligand>
        <name>Mn(2+)</name>
        <dbReference type="ChEBI" id="CHEBI:29035"/>
        <label>2</label>
    </ligand>
</feature>
<dbReference type="EC" id="3.-.-.-" evidence="4"/>
<dbReference type="InterPro" id="IPR036264">
    <property type="entry name" value="Bact_exopeptidase_dim_dom"/>
</dbReference>
<dbReference type="GO" id="GO:0016787">
    <property type="term" value="F:hydrolase activity"/>
    <property type="evidence" value="ECO:0007669"/>
    <property type="project" value="UniProtKB-KW"/>
</dbReference>
<dbReference type="GO" id="GO:0046872">
    <property type="term" value="F:metal ion binding"/>
    <property type="evidence" value="ECO:0007669"/>
    <property type="project" value="UniProtKB-KW"/>
</dbReference>